<accession>A0A2A6BH60</accession>
<reference evidence="2" key="1">
    <citation type="journal article" date="2008" name="Nat. Genet.">
        <title>The Pristionchus pacificus genome provides a unique perspective on nematode lifestyle and parasitism.</title>
        <authorList>
            <person name="Dieterich C."/>
            <person name="Clifton S.W."/>
            <person name="Schuster L.N."/>
            <person name="Chinwalla A."/>
            <person name="Delehaunty K."/>
            <person name="Dinkelacker I."/>
            <person name="Fulton L."/>
            <person name="Fulton R."/>
            <person name="Godfrey J."/>
            <person name="Minx P."/>
            <person name="Mitreva M."/>
            <person name="Roeseler W."/>
            <person name="Tian H."/>
            <person name="Witte H."/>
            <person name="Yang S.P."/>
            <person name="Wilson R.K."/>
            <person name="Sommer R.J."/>
        </authorList>
    </citation>
    <scope>NUCLEOTIDE SEQUENCE [LARGE SCALE GENOMIC DNA]</scope>
    <source>
        <strain evidence="2">PS312</strain>
    </source>
</reference>
<keyword evidence="2" id="KW-1185">Reference proteome</keyword>
<evidence type="ECO:0000313" key="2">
    <source>
        <dbReference type="Proteomes" id="UP000005239"/>
    </source>
</evidence>
<evidence type="ECO:0000313" key="1">
    <source>
        <dbReference type="EnsemblMetazoa" id="PPA42866.1"/>
    </source>
</evidence>
<name>A0A2A6BH60_PRIPA</name>
<dbReference type="Proteomes" id="UP000005239">
    <property type="component" value="Unassembled WGS sequence"/>
</dbReference>
<accession>A0A8R1Z3Q4</accession>
<sequence length="132" mass="14888">MINNPLNQSIIHTGPTCTVTHIHRYSTGTKPPIHRSVHTTMLIREIAIETERGDKTGYEIAWNEMCVWGTRSETRNTGSGDGKCRSLQDCTRLEMTRKQLLYWLVREWKRVRPGESAGASRGDAPNDVVPPG</sequence>
<gene>
    <name evidence="1" type="primary">WBGene00281235</name>
</gene>
<dbReference type="AlphaFoldDB" id="A0A2A6BH60"/>
<organism evidence="1 2">
    <name type="scientific">Pristionchus pacificus</name>
    <name type="common">Parasitic nematode worm</name>
    <dbReference type="NCBI Taxonomy" id="54126"/>
    <lineage>
        <taxon>Eukaryota</taxon>
        <taxon>Metazoa</taxon>
        <taxon>Ecdysozoa</taxon>
        <taxon>Nematoda</taxon>
        <taxon>Chromadorea</taxon>
        <taxon>Rhabditida</taxon>
        <taxon>Rhabditina</taxon>
        <taxon>Diplogasteromorpha</taxon>
        <taxon>Diplogasteroidea</taxon>
        <taxon>Neodiplogasteridae</taxon>
        <taxon>Pristionchus</taxon>
    </lineage>
</organism>
<protein>
    <submittedName>
        <fullName evidence="1">Uncharacterized protein</fullName>
    </submittedName>
</protein>
<proteinExistence type="predicted"/>
<reference evidence="1" key="2">
    <citation type="submission" date="2022-06" db="UniProtKB">
        <authorList>
            <consortium name="EnsemblMetazoa"/>
        </authorList>
    </citation>
    <scope>IDENTIFICATION</scope>
    <source>
        <strain evidence="1">PS312</strain>
    </source>
</reference>
<dbReference type="EnsemblMetazoa" id="PPA42866.1">
    <property type="protein sequence ID" value="PPA42866.1"/>
    <property type="gene ID" value="WBGene00281235"/>
</dbReference>